<proteinExistence type="predicted"/>
<reference evidence="1 2" key="1">
    <citation type="submission" date="2019-03" db="EMBL/GenBank/DDBJ databases">
        <title>Genomic Encyclopedia of Type Strains, Phase IV (KMG-IV): sequencing the most valuable type-strain genomes for metagenomic binning, comparative biology and taxonomic classification.</title>
        <authorList>
            <person name="Goeker M."/>
        </authorList>
    </citation>
    <scope>NUCLEOTIDE SEQUENCE [LARGE SCALE GENOMIC DNA]</scope>
    <source>
        <strain evidence="1 2">DSM 45765</strain>
    </source>
</reference>
<dbReference type="EMBL" id="SLXQ01000012">
    <property type="protein sequence ID" value="TCP47291.1"/>
    <property type="molecule type" value="Genomic_DNA"/>
</dbReference>
<dbReference type="Proteomes" id="UP000294911">
    <property type="component" value="Unassembled WGS sequence"/>
</dbReference>
<organism evidence="1 2">
    <name type="scientific">Tamaricihabitans halophyticus</name>
    <dbReference type="NCBI Taxonomy" id="1262583"/>
    <lineage>
        <taxon>Bacteria</taxon>
        <taxon>Bacillati</taxon>
        <taxon>Actinomycetota</taxon>
        <taxon>Actinomycetes</taxon>
        <taxon>Pseudonocardiales</taxon>
        <taxon>Pseudonocardiaceae</taxon>
        <taxon>Tamaricihabitans</taxon>
    </lineage>
</organism>
<gene>
    <name evidence="1" type="ORF">EV191_11287</name>
</gene>
<sequence>MQHLTHHDHPQRTVIAVTEESDGVVITAQHPQQPGLMIGLPVLITWNQLDHVIEDLTAIYAWHRNEQGIYDQ</sequence>
<dbReference type="AlphaFoldDB" id="A0A4R2QJS8"/>
<comment type="caution">
    <text evidence="1">The sequence shown here is derived from an EMBL/GenBank/DDBJ whole genome shotgun (WGS) entry which is preliminary data.</text>
</comment>
<evidence type="ECO:0000313" key="1">
    <source>
        <dbReference type="EMBL" id="TCP47291.1"/>
    </source>
</evidence>
<protein>
    <submittedName>
        <fullName evidence="1">Uncharacterized protein</fullName>
    </submittedName>
</protein>
<name>A0A4R2QJS8_9PSEU</name>
<accession>A0A4R2QJS8</accession>
<keyword evidence="2" id="KW-1185">Reference proteome</keyword>
<evidence type="ECO:0000313" key="2">
    <source>
        <dbReference type="Proteomes" id="UP000294911"/>
    </source>
</evidence>